<dbReference type="Proteomes" id="UP000828048">
    <property type="component" value="Chromosome 11"/>
</dbReference>
<keyword evidence="2" id="KW-1185">Reference proteome</keyword>
<sequence length="419" mass="46795">MMGVTILSKAYVKPNKPIGRRECQLATFDLANIAFYYNQKLLVYKGSDFEDRMERLKDGLGVVLGEFYQLAGKLGKDEDGLLRVEYDDDMDGVEVTAATAERIEIADLVTEESAFELKELVPYNGVMNAEGLHRPLMAVQFTKLKDGLAMGCAFNHSILDGTSMWHFMLSWAEIYNGYQTISVPPFLERIKAPKTRVELNLPLSSDVRNAAPRLRVKVFKFSESVMDQIKATVSSKPFSTFQSLSIHVWRAVTRARNLNPQDTTTFYVFANCRHRVDPPMPLNYFGNLIQPVSTSTSAGLLLENPAEFGAGMIKKAIEMHDAKAIKAWSSKWESKVLGWNDAGENCVVMGSSPQFKVYDVDFGWGKPEVVRSGTNNRFDGTVFMHQGKSGGRSVDVDISLEAGAMENLEKDEKFLMGMA</sequence>
<proteinExistence type="predicted"/>
<gene>
    <name evidence="1" type="ORF">Vadar_004240</name>
</gene>
<protein>
    <submittedName>
        <fullName evidence="1">Uncharacterized protein</fullName>
    </submittedName>
</protein>
<comment type="caution">
    <text evidence="1">The sequence shown here is derived from an EMBL/GenBank/DDBJ whole genome shotgun (WGS) entry which is preliminary data.</text>
</comment>
<evidence type="ECO:0000313" key="1">
    <source>
        <dbReference type="EMBL" id="KAH7853571.1"/>
    </source>
</evidence>
<accession>A0ACB7YJ10</accession>
<name>A0ACB7YJ10_9ERIC</name>
<evidence type="ECO:0000313" key="2">
    <source>
        <dbReference type="Proteomes" id="UP000828048"/>
    </source>
</evidence>
<dbReference type="EMBL" id="CM037161">
    <property type="protein sequence ID" value="KAH7853571.1"/>
    <property type="molecule type" value="Genomic_DNA"/>
</dbReference>
<reference evidence="1 2" key="1">
    <citation type="journal article" date="2021" name="Hortic Res">
        <title>High-quality reference genome and annotation aids understanding of berry development for evergreen blueberry (Vaccinium darrowii).</title>
        <authorList>
            <person name="Yu J."/>
            <person name="Hulse-Kemp A.M."/>
            <person name="Babiker E."/>
            <person name="Staton M."/>
        </authorList>
    </citation>
    <scope>NUCLEOTIDE SEQUENCE [LARGE SCALE GENOMIC DNA]</scope>
    <source>
        <strain evidence="2">cv. NJ 8807/NJ 8810</strain>
        <tissue evidence="1">Young leaf</tissue>
    </source>
</reference>
<organism evidence="1 2">
    <name type="scientific">Vaccinium darrowii</name>
    <dbReference type="NCBI Taxonomy" id="229202"/>
    <lineage>
        <taxon>Eukaryota</taxon>
        <taxon>Viridiplantae</taxon>
        <taxon>Streptophyta</taxon>
        <taxon>Embryophyta</taxon>
        <taxon>Tracheophyta</taxon>
        <taxon>Spermatophyta</taxon>
        <taxon>Magnoliopsida</taxon>
        <taxon>eudicotyledons</taxon>
        <taxon>Gunneridae</taxon>
        <taxon>Pentapetalae</taxon>
        <taxon>asterids</taxon>
        <taxon>Ericales</taxon>
        <taxon>Ericaceae</taxon>
        <taxon>Vaccinioideae</taxon>
        <taxon>Vaccinieae</taxon>
        <taxon>Vaccinium</taxon>
    </lineage>
</organism>